<dbReference type="PANTHER" id="PTHR36361:SF1">
    <property type="entry name" value="PROTEIN APEM9"/>
    <property type="match status" value="1"/>
</dbReference>
<organism evidence="3 4">
    <name type="scientific">Platanthera zijinensis</name>
    <dbReference type="NCBI Taxonomy" id="2320716"/>
    <lineage>
        <taxon>Eukaryota</taxon>
        <taxon>Viridiplantae</taxon>
        <taxon>Streptophyta</taxon>
        <taxon>Embryophyta</taxon>
        <taxon>Tracheophyta</taxon>
        <taxon>Spermatophyta</taxon>
        <taxon>Magnoliopsida</taxon>
        <taxon>Liliopsida</taxon>
        <taxon>Asparagales</taxon>
        <taxon>Orchidaceae</taxon>
        <taxon>Orchidoideae</taxon>
        <taxon>Orchideae</taxon>
        <taxon>Orchidinae</taxon>
        <taxon>Platanthera</taxon>
    </lineage>
</organism>
<dbReference type="InterPro" id="IPR034571">
    <property type="entry name" value="APEM9"/>
</dbReference>
<dbReference type="EMBL" id="JBBWWQ010000002">
    <property type="protein sequence ID" value="KAK8954436.1"/>
    <property type="molecule type" value="Genomic_DNA"/>
</dbReference>
<feature type="compositionally biased region" description="Polar residues" evidence="1">
    <location>
        <begin position="228"/>
        <end position="237"/>
    </location>
</feature>
<dbReference type="GO" id="GO:0015919">
    <property type="term" value="P:peroxisomal membrane transport"/>
    <property type="evidence" value="ECO:0007669"/>
    <property type="project" value="InterPro"/>
</dbReference>
<keyword evidence="2" id="KW-0812">Transmembrane</keyword>
<keyword evidence="2" id="KW-0472">Membrane</keyword>
<sequence length="352" mass="39794">MSEVFTSNIWDEIDLSERYMVCGLFNEACTLASSQIQNLRNSSLNPDHEIELSEMMESAGMVVVQSLRESGRTSEMFTVLKILFGSVEAIPSEVFQTGACMQISEGMTSNLSAIFEEFLIKWKYVDNDLYIFSKEDYFSKCPWQSALNSEKYLEVVEIFAMIFLGRVLCKPELAISWIEKFDLPEDKRQDMLRRLNSVHLASNSSSSISPATYQPAEMVNESPGTEIFSKSTNSSNQRGEHGSKLAPSKPINPSIKYLTPWSSPFWWFSTVRFKFGGIHLVLPRGRFVLAVLIMALASYFLRRKGSELRKFPSRLALSIRRALIDAWQLAFSVHLNPLAAVQQVSSAPRSST</sequence>
<proteinExistence type="predicted"/>
<dbReference type="AlphaFoldDB" id="A0AAP0BYP2"/>
<gene>
    <name evidence="3" type="ORF">KSP39_PZI001730</name>
</gene>
<comment type="caution">
    <text evidence="3">The sequence shown here is derived from an EMBL/GenBank/DDBJ whole genome shotgun (WGS) entry which is preliminary data.</text>
</comment>
<evidence type="ECO:0000256" key="1">
    <source>
        <dbReference type="SAM" id="MobiDB-lite"/>
    </source>
</evidence>
<evidence type="ECO:0000313" key="3">
    <source>
        <dbReference type="EMBL" id="KAK8954436.1"/>
    </source>
</evidence>
<feature type="transmembrane region" description="Helical" evidence="2">
    <location>
        <begin position="281"/>
        <end position="301"/>
    </location>
</feature>
<evidence type="ECO:0000256" key="2">
    <source>
        <dbReference type="SAM" id="Phobius"/>
    </source>
</evidence>
<evidence type="ECO:0000313" key="4">
    <source>
        <dbReference type="Proteomes" id="UP001418222"/>
    </source>
</evidence>
<name>A0AAP0BYP2_9ASPA</name>
<feature type="region of interest" description="Disordered" evidence="1">
    <location>
        <begin position="224"/>
        <end position="247"/>
    </location>
</feature>
<keyword evidence="4" id="KW-1185">Reference proteome</keyword>
<dbReference type="PANTHER" id="PTHR36361">
    <property type="entry name" value="PROTEIN APEM9"/>
    <property type="match status" value="1"/>
</dbReference>
<protein>
    <submittedName>
        <fullName evidence="3">Uncharacterized protein</fullName>
    </submittedName>
</protein>
<accession>A0AAP0BYP2</accession>
<dbReference type="Proteomes" id="UP001418222">
    <property type="component" value="Unassembled WGS sequence"/>
</dbReference>
<keyword evidence="2" id="KW-1133">Transmembrane helix</keyword>
<reference evidence="3 4" key="1">
    <citation type="journal article" date="2022" name="Nat. Plants">
        <title>Genomes of leafy and leafless Platanthera orchids illuminate the evolution of mycoheterotrophy.</title>
        <authorList>
            <person name="Li M.H."/>
            <person name="Liu K.W."/>
            <person name="Li Z."/>
            <person name="Lu H.C."/>
            <person name="Ye Q.L."/>
            <person name="Zhang D."/>
            <person name="Wang J.Y."/>
            <person name="Li Y.F."/>
            <person name="Zhong Z.M."/>
            <person name="Liu X."/>
            <person name="Yu X."/>
            <person name="Liu D.K."/>
            <person name="Tu X.D."/>
            <person name="Liu B."/>
            <person name="Hao Y."/>
            <person name="Liao X.Y."/>
            <person name="Jiang Y.T."/>
            <person name="Sun W.H."/>
            <person name="Chen J."/>
            <person name="Chen Y.Q."/>
            <person name="Ai Y."/>
            <person name="Zhai J.W."/>
            <person name="Wu S.S."/>
            <person name="Zhou Z."/>
            <person name="Hsiao Y.Y."/>
            <person name="Wu W.L."/>
            <person name="Chen Y.Y."/>
            <person name="Lin Y.F."/>
            <person name="Hsu J.L."/>
            <person name="Li C.Y."/>
            <person name="Wang Z.W."/>
            <person name="Zhao X."/>
            <person name="Zhong W.Y."/>
            <person name="Ma X.K."/>
            <person name="Ma L."/>
            <person name="Huang J."/>
            <person name="Chen G.Z."/>
            <person name="Huang M.Z."/>
            <person name="Huang L."/>
            <person name="Peng D.H."/>
            <person name="Luo Y.B."/>
            <person name="Zou S.Q."/>
            <person name="Chen S.P."/>
            <person name="Lan S."/>
            <person name="Tsai W.C."/>
            <person name="Van de Peer Y."/>
            <person name="Liu Z.J."/>
        </authorList>
    </citation>
    <scope>NUCLEOTIDE SEQUENCE [LARGE SCALE GENOMIC DNA]</scope>
    <source>
        <strain evidence="3">Lor287</strain>
    </source>
</reference>